<evidence type="ECO:0000313" key="2">
    <source>
        <dbReference type="EMBL" id="KAL1507530.1"/>
    </source>
</evidence>
<sequence length="72" mass="7996">MTEWQARRARARLVAAQAAAGAHFASPPPLSRREESRLPSQGFAKQEAQLQQVEQRIQTASARHAQLEEGEC</sequence>
<protein>
    <submittedName>
        <fullName evidence="2">Uncharacterized protein</fullName>
    </submittedName>
</protein>
<evidence type="ECO:0000256" key="1">
    <source>
        <dbReference type="SAM" id="MobiDB-lite"/>
    </source>
</evidence>
<comment type="caution">
    <text evidence="2">The sequence shown here is derived from an EMBL/GenBank/DDBJ whole genome shotgun (WGS) entry which is preliminary data.</text>
</comment>
<dbReference type="AlphaFoldDB" id="A0AB34IXN5"/>
<name>A0AB34IXN5_PRYPA</name>
<dbReference type="EMBL" id="JBGBPQ010000017">
    <property type="protein sequence ID" value="KAL1507530.1"/>
    <property type="molecule type" value="Genomic_DNA"/>
</dbReference>
<evidence type="ECO:0000313" key="3">
    <source>
        <dbReference type="Proteomes" id="UP001515480"/>
    </source>
</evidence>
<gene>
    <name evidence="2" type="ORF">AB1Y20_007154</name>
</gene>
<keyword evidence="3" id="KW-1185">Reference proteome</keyword>
<accession>A0AB34IXN5</accession>
<organism evidence="2 3">
    <name type="scientific">Prymnesium parvum</name>
    <name type="common">Toxic golden alga</name>
    <dbReference type="NCBI Taxonomy" id="97485"/>
    <lineage>
        <taxon>Eukaryota</taxon>
        <taxon>Haptista</taxon>
        <taxon>Haptophyta</taxon>
        <taxon>Prymnesiophyceae</taxon>
        <taxon>Prymnesiales</taxon>
        <taxon>Prymnesiaceae</taxon>
        <taxon>Prymnesium</taxon>
    </lineage>
</organism>
<dbReference type="Proteomes" id="UP001515480">
    <property type="component" value="Unassembled WGS sequence"/>
</dbReference>
<proteinExistence type="predicted"/>
<reference evidence="2 3" key="1">
    <citation type="journal article" date="2024" name="Science">
        <title>Giant polyketide synthase enzymes in the biosynthesis of giant marine polyether toxins.</title>
        <authorList>
            <person name="Fallon T.R."/>
            <person name="Shende V.V."/>
            <person name="Wierzbicki I.H."/>
            <person name="Pendleton A.L."/>
            <person name="Watervoot N.F."/>
            <person name="Auber R.P."/>
            <person name="Gonzalez D.J."/>
            <person name="Wisecaver J.H."/>
            <person name="Moore B.S."/>
        </authorList>
    </citation>
    <scope>NUCLEOTIDE SEQUENCE [LARGE SCALE GENOMIC DNA]</scope>
    <source>
        <strain evidence="2 3">12B1</strain>
    </source>
</reference>
<feature type="region of interest" description="Disordered" evidence="1">
    <location>
        <begin position="19"/>
        <end position="51"/>
    </location>
</feature>